<dbReference type="AlphaFoldDB" id="B9XKB0"/>
<gene>
    <name evidence="1" type="ORF">Cflav_PD2569</name>
</gene>
<name>B9XKB0_PEDPL</name>
<keyword evidence="2" id="KW-1185">Reference proteome</keyword>
<protein>
    <submittedName>
        <fullName evidence="1">Uncharacterized protein</fullName>
    </submittedName>
</protein>
<dbReference type="Proteomes" id="UP000003688">
    <property type="component" value="Unassembled WGS sequence"/>
</dbReference>
<organism evidence="1 2">
    <name type="scientific">Pedosphaera parvula (strain Ellin514)</name>
    <dbReference type="NCBI Taxonomy" id="320771"/>
    <lineage>
        <taxon>Bacteria</taxon>
        <taxon>Pseudomonadati</taxon>
        <taxon>Verrucomicrobiota</taxon>
        <taxon>Pedosphaerae</taxon>
        <taxon>Pedosphaerales</taxon>
        <taxon>Pedosphaeraceae</taxon>
        <taxon>Pedosphaera</taxon>
    </lineage>
</organism>
<evidence type="ECO:0000313" key="2">
    <source>
        <dbReference type="Proteomes" id="UP000003688"/>
    </source>
</evidence>
<evidence type="ECO:0000313" key="1">
    <source>
        <dbReference type="EMBL" id="EEF59748.1"/>
    </source>
</evidence>
<dbReference type="EMBL" id="ABOX02000024">
    <property type="protein sequence ID" value="EEF59748.1"/>
    <property type="molecule type" value="Genomic_DNA"/>
</dbReference>
<reference evidence="1 2" key="1">
    <citation type="journal article" date="2011" name="J. Bacteriol.">
        <title>Genome sequence of 'Pedosphaera parvula' Ellin514, an aerobic Verrucomicrobial isolate from pasture soil.</title>
        <authorList>
            <person name="Kant R."/>
            <person name="van Passel M.W."/>
            <person name="Sangwan P."/>
            <person name="Palva A."/>
            <person name="Lucas S."/>
            <person name="Copeland A."/>
            <person name="Lapidus A."/>
            <person name="Glavina Del Rio T."/>
            <person name="Dalin E."/>
            <person name="Tice H."/>
            <person name="Bruce D."/>
            <person name="Goodwin L."/>
            <person name="Pitluck S."/>
            <person name="Chertkov O."/>
            <person name="Larimer F.W."/>
            <person name="Land M.L."/>
            <person name="Hauser L."/>
            <person name="Brettin T.S."/>
            <person name="Detter J.C."/>
            <person name="Han S."/>
            <person name="de Vos W.M."/>
            <person name="Janssen P.H."/>
            <person name="Smidt H."/>
        </authorList>
    </citation>
    <scope>NUCLEOTIDE SEQUENCE [LARGE SCALE GENOMIC DNA]</scope>
    <source>
        <strain evidence="1 2">Ellin514</strain>
    </source>
</reference>
<accession>B9XKB0</accession>
<sequence length="71" mass="8099" precursor="true">MAVQTSSKRTLIATGLLLIMLATLAFFLTRPKEPSFEGKTLTEWLSQYNQARSRIRAFNIDAPNIRIQFDP</sequence>
<comment type="caution">
    <text evidence="1">The sequence shown here is derived from an EMBL/GenBank/DDBJ whole genome shotgun (WGS) entry which is preliminary data.</text>
</comment>
<proteinExistence type="predicted"/>